<feature type="transmembrane region" description="Helical" evidence="1">
    <location>
        <begin position="108"/>
        <end position="129"/>
    </location>
</feature>
<dbReference type="AlphaFoldDB" id="G5JT18"/>
<dbReference type="STRING" id="873449.STRCR_2289"/>
<comment type="caution">
    <text evidence="2">The sequence shown here is derived from an EMBL/GenBank/DDBJ whole genome shotgun (WGS) entry which is preliminary data.</text>
</comment>
<name>G5JT18_STRCG</name>
<feature type="transmembrane region" description="Helical" evidence="1">
    <location>
        <begin position="52"/>
        <end position="75"/>
    </location>
</feature>
<protein>
    <submittedName>
        <fullName evidence="2">Uncharacterized protein</fullName>
    </submittedName>
</protein>
<dbReference type="RefSeq" id="WP_004226702.1">
    <property type="nucleotide sequence ID" value="NZ_AEUV02000002.1"/>
</dbReference>
<dbReference type="EMBL" id="AEUV02000002">
    <property type="protein sequence ID" value="EHI74008.1"/>
    <property type="molecule type" value="Genomic_DNA"/>
</dbReference>
<gene>
    <name evidence="2" type="ORF">STRCR_2289</name>
</gene>
<dbReference type="OrthoDB" id="2669408at2"/>
<keyword evidence="1" id="KW-0812">Transmembrane</keyword>
<proteinExistence type="predicted"/>
<feature type="transmembrane region" description="Helical" evidence="1">
    <location>
        <begin position="82"/>
        <end position="102"/>
    </location>
</feature>
<keyword evidence="3" id="KW-1185">Reference proteome</keyword>
<keyword evidence="1" id="KW-1133">Transmembrane helix</keyword>
<reference evidence="2" key="1">
    <citation type="submission" date="2011-07" db="EMBL/GenBank/DDBJ databases">
        <authorList>
            <person name="Stanhope M.J."/>
            <person name="Durkin A.S."/>
            <person name="Hostetler J."/>
            <person name="Kim M."/>
            <person name="Radune D."/>
            <person name="Singh I."/>
            <person name="Town C.D."/>
        </authorList>
    </citation>
    <scope>NUCLEOTIDE SEQUENCE [LARGE SCALE GENOMIC DNA]</scope>
    <source>
        <strain evidence="2">HS-6</strain>
    </source>
</reference>
<dbReference type="Proteomes" id="UP000004322">
    <property type="component" value="Unassembled WGS sequence"/>
</dbReference>
<evidence type="ECO:0000313" key="2">
    <source>
        <dbReference type="EMBL" id="EHI74008.1"/>
    </source>
</evidence>
<sequence>MRKLTGFGLSFAVFILFLNLIGCYDFVMVVTHNQAYFTAHYTPAIEAYFSNYPIVFAIVWFSHLLAGTLSSIFYLFRRKSTLTLAGLAFWGDALLMLLTSLFRNRIQVFGWQFIFDLVILGLLGIYYRYVRKVMSDKSKIDAGSRES</sequence>
<organism evidence="2 3">
    <name type="scientific">Streptococcus criceti HS-6</name>
    <dbReference type="NCBI Taxonomy" id="873449"/>
    <lineage>
        <taxon>Bacteria</taxon>
        <taxon>Bacillati</taxon>
        <taxon>Bacillota</taxon>
        <taxon>Bacilli</taxon>
        <taxon>Lactobacillales</taxon>
        <taxon>Streptococcaceae</taxon>
        <taxon>Streptococcus</taxon>
    </lineage>
</organism>
<keyword evidence="1" id="KW-0472">Membrane</keyword>
<evidence type="ECO:0000313" key="3">
    <source>
        <dbReference type="Proteomes" id="UP000004322"/>
    </source>
</evidence>
<feature type="transmembrane region" description="Helical" evidence="1">
    <location>
        <begin position="7"/>
        <end position="32"/>
    </location>
</feature>
<evidence type="ECO:0000256" key="1">
    <source>
        <dbReference type="SAM" id="Phobius"/>
    </source>
</evidence>
<accession>G5JT18</accession>